<protein>
    <recommendedName>
        <fullName evidence="6 14">Pantothenate kinase</fullName>
        <ecNumber evidence="5 14">2.7.1.33</ecNumber>
    </recommendedName>
    <alternativeName>
        <fullName evidence="13 14">Pantothenic acid kinase</fullName>
    </alternativeName>
</protein>
<comment type="similarity">
    <text evidence="4 14 15">Belongs to the prokaryotic pantothenate kinase family.</text>
</comment>
<dbReference type="PIRSF" id="PIRSF000545">
    <property type="entry name" value="Pantothenate_kin"/>
    <property type="match status" value="1"/>
</dbReference>
<evidence type="ECO:0000256" key="14">
    <source>
        <dbReference type="HAMAP-Rule" id="MF_00215"/>
    </source>
</evidence>
<dbReference type="UniPathway" id="UPA00241">
    <property type="reaction ID" value="UER00352"/>
</dbReference>
<evidence type="ECO:0000256" key="5">
    <source>
        <dbReference type="ARBA" id="ARBA00012102"/>
    </source>
</evidence>
<evidence type="ECO:0000256" key="15">
    <source>
        <dbReference type="RuleBase" id="RU003530"/>
    </source>
</evidence>
<keyword evidence="18" id="KW-1185">Reference proteome</keyword>
<comment type="caution">
    <text evidence="17">The sequence shown here is derived from an EMBL/GenBank/DDBJ whole genome shotgun (WGS) entry which is preliminary data.</text>
</comment>
<feature type="domain" description="Phosphoribulokinase/uridine kinase" evidence="16">
    <location>
        <begin position="94"/>
        <end position="239"/>
    </location>
</feature>
<evidence type="ECO:0000256" key="1">
    <source>
        <dbReference type="ARBA" id="ARBA00001206"/>
    </source>
</evidence>
<evidence type="ECO:0000313" key="17">
    <source>
        <dbReference type="EMBL" id="PQD95710.1"/>
    </source>
</evidence>
<sequence>MRKRKREIPMPNFSPYRYFSKKEWANLRFNTPMTLTQAEIEELQGVNEKLSVEEITTIYLPLTRLLNLYVNSSQMLHAVTDTFFGNTTRKVPYVIGVAGSVAVGKSTTARIIQALLSRWPNTPSVEIITTDGFLYPNEVLNAKGIMDKKGFPESYNTKELIKVLSRIKAGHPKVKAPVYSHLYYDIVPGKYTVIKQPDIVIVEGINVLQTPKQEAHSHSVYVSDFFDISIYVDADDRDIYQWYVERFKTLRKTAFANPESYFHRYADLTDEEADNVATDIWNRINKINLDQNIAPTRNRANIILEKDANHSISSVRLRKI</sequence>
<dbReference type="InterPro" id="IPR004566">
    <property type="entry name" value="PanK"/>
</dbReference>
<keyword evidence="7 14" id="KW-0963">Cytoplasm</keyword>
<dbReference type="HAMAP" id="MF_00215">
    <property type="entry name" value="Pantothen_kinase_1"/>
    <property type="match status" value="1"/>
</dbReference>
<keyword evidence="12 14" id="KW-0173">Coenzyme A biosynthesis</keyword>
<keyword evidence="11 14" id="KW-0067">ATP-binding</keyword>
<reference evidence="17 18" key="1">
    <citation type="submission" date="2017-12" db="EMBL/GenBank/DDBJ databases">
        <title>Taxonomic description and draft genome of Pradoshia cofamensis Gen. nov., sp. nov., a thermotolerant bacillale isolated from anterior gut of earthworm Eisenia fetida.</title>
        <authorList>
            <person name="Saha T."/>
            <person name="Chakraborty R."/>
        </authorList>
    </citation>
    <scope>NUCLEOTIDE SEQUENCE [LARGE SCALE GENOMIC DNA]</scope>
    <source>
        <strain evidence="17 18">EAG3</strain>
    </source>
</reference>
<dbReference type="PANTHER" id="PTHR10285">
    <property type="entry name" value="URIDINE KINASE"/>
    <property type="match status" value="1"/>
</dbReference>
<name>A0A2S7N131_9BACI</name>
<accession>A0A2S7N131</accession>
<keyword evidence="9 14" id="KW-0547">Nucleotide-binding</keyword>
<comment type="subcellular location">
    <subcellularLocation>
        <location evidence="2 14 15">Cytoplasm</location>
    </subcellularLocation>
</comment>
<evidence type="ECO:0000259" key="16">
    <source>
        <dbReference type="Pfam" id="PF00485"/>
    </source>
</evidence>
<organism evidence="17 18">
    <name type="scientific">Pradoshia eiseniae</name>
    <dbReference type="NCBI Taxonomy" id="2064768"/>
    <lineage>
        <taxon>Bacteria</taxon>
        <taxon>Bacillati</taxon>
        <taxon>Bacillota</taxon>
        <taxon>Bacilli</taxon>
        <taxon>Bacillales</taxon>
        <taxon>Bacillaceae</taxon>
        <taxon>Pradoshia</taxon>
    </lineage>
</organism>
<dbReference type="InterPro" id="IPR006083">
    <property type="entry name" value="PRK/URK"/>
</dbReference>
<comment type="pathway">
    <text evidence="3 14 15">Cofactor biosynthesis; coenzyme A biosynthesis; CoA from (R)-pantothenate: step 1/5.</text>
</comment>
<evidence type="ECO:0000256" key="7">
    <source>
        <dbReference type="ARBA" id="ARBA00022490"/>
    </source>
</evidence>
<dbReference type="Pfam" id="PF00485">
    <property type="entry name" value="PRK"/>
    <property type="match status" value="1"/>
</dbReference>
<feature type="binding site" evidence="14">
    <location>
        <begin position="99"/>
        <end position="106"/>
    </location>
    <ligand>
        <name>ATP</name>
        <dbReference type="ChEBI" id="CHEBI:30616"/>
    </ligand>
</feature>
<evidence type="ECO:0000256" key="6">
    <source>
        <dbReference type="ARBA" id="ARBA00015080"/>
    </source>
</evidence>
<dbReference type="NCBIfam" id="TIGR00554">
    <property type="entry name" value="panK_bact"/>
    <property type="match status" value="1"/>
</dbReference>
<evidence type="ECO:0000256" key="10">
    <source>
        <dbReference type="ARBA" id="ARBA00022777"/>
    </source>
</evidence>
<dbReference type="InterPro" id="IPR027417">
    <property type="entry name" value="P-loop_NTPase"/>
</dbReference>
<evidence type="ECO:0000256" key="9">
    <source>
        <dbReference type="ARBA" id="ARBA00022741"/>
    </source>
</evidence>
<evidence type="ECO:0000256" key="8">
    <source>
        <dbReference type="ARBA" id="ARBA00022679"/>
    </source>
</evidence>
<dbReference type="GO" id="GO:0004594">
    <property type="term" value="F:pantothenate kinase activity"/>
    <property type="evidence" value="ECO:0007669"/>
    <property type="project" value="UniProtKB-UniRule"/>
</dbReference>
<evidence type="ECO:0000256" key="3">
    <source>
        <dbReference type="ARBA" id="ARBA00005225"/>
    </source>
</evidence>
<evidence type="ECO:0000256" key="4">
    <source>
        <dbReference type="ARBA" id="ARBA00006087"/>
    </source>
</evidence>
<dbReference type="OrthoDB" id="1550976at2"/>
<dbReference type="GO" id="GO:0015937">
    <property type="term" value="P:coenzyme A biosynthetic process"/>
    <property type="evidence" value="ECO:0007669"/>
    <property type="project" value="UniProtKB-UniRule"/>
</dbReference>
<evidence type="ECO:0000313" key="18">
    <source>
        <dbReference type="Proteomes" id="UP000239663"/>
    </source>
</evidence>
<dbReference type="Proteomes" id="UP000239663">
    <property type="component" value="Unassembled WGS sequence"/>
</dbReference>
<comment type="catalytic activity">
    <reaction evidence="1 14 15">
        <text>(R)-pantothenate + ATP = (R)-4'-phosphopantothenate + ADP + H(+)</text>
        <dbReference type="Rhea" id="RHEA:16373"/>
        <dbReference type="ChEBI" id="CHEBI:10986"/>
        <dbReference type="ChEBI" id="CHEBI:15378"/>
        <dbReference type="ChEBI" id="CHEBI:29032"/>
        <dbReference type="ChEBI" id="CHEBI:30616"/>
        <dbReference type="ChEBI" id="CHEBI:456216"/>
        <dbReference type="EC" id="2.7.1.33"/>
    </reaction>
</comment>
<evidence type="ECO:0000256" key="11">
    <source>
        <dbReference type="ARBA" id="ARBA00022840"/>
    </source>
</evidence>
<evidence type="ECO:0000256" key="12">
    <source>
        <dbReference type="ARBA" id="ARBA00022993"/>
    </source>
</evidence>
<keyword evidence="8 14" id="KW-0808">Transferase</keyword>
<dbReference type="Gene3D" id="3.40.50.300">
    <property type="entry name" value="P-loop containing nucleotide triphosphate hydrolases"/>
    <property type="match status" value="1"/>
</dbReference>
<dbReference type="GO" id="GO:0005524">
    <property type="term" value="F:ATP binding"/>
    <property type="evidence" value="ECO:0007669"/>
    <property type="project" value="UniProtKB-UniRule"/>
</dbReference>
<dbReference type="EMBL" id="PKOZ01000003">
    <property type="protein sequence ID" value="PQD95710.1"/>
    <property type="molecule type" value="Genomic_DNA"/>
</dbReference>
<evidence type="ECO:0000256" key="13">
    <source>
        <dbReference type="ARBA" id="ARBA00032866"/>
    </source>
</evidence>
<dbReference type="CDD" id="cd02025">
    <property type="entry name" value="PanK"/>
    <property type="match status" value="1"/>
</dbReference>
<dbReference type="SUPFAM" id="SSF52540">
    <property type="entry name" value="P-loop containing nucleoside triphosphate hydrolases"/>
    <property type="match status" value="1"/>
</dbReference>
<proteinExistence type="inferred from homology"/>
<dbReference type="EC" id="2.7.1.33" evidence="5 14"/>
<dbReference type="AlphaFoldDB" id="A0A2S7N131"/>
<keyword evidence="10 14" id="KW-0418">Kinase</keyword>
<evidence type="ECO:0000256" key="2">
    <source>
        <dbReference type="ARBA" id="ARBA00004496"/>
    </source>
</evidence>
<gene>
    <name evidence="14" type="primary">coaA</name>
    <name evidence="17" type="ORF">CYL18_07400</name>
</gene>
<dbReference type="GO" id="GO:0005737">
    <property type="term" value="C:cytoplasm"/>
    <property type="evidence" value="ECO:0007669"/>
    <property type="project" value="UniProtKB-SubCell"/>
</dbReference>